<proteinExistence type="predicted"/>
<name>A0AAE9YFV4_9ACTN</name>
<evidence type="ECO:0000259" key="1">
    <source>
        <dbReference type="Pfam" id="PF08818"/>
    </source>
</evidence>
<accession>A0AAE9YFV4</accession>
<reference evidence="2" key="1">
    <citation type="submission" date="2023-01" db="EMBL/GenBank/DDBJ databases">
        <title>The diversity of Class Acidimicrobiia in South China Sea sediment environments and the proposal of Iamia marina sp. nov., a novel species of the genus Iamia.</title>
        <authorList>
            <person name="He Y."/>
            <person name="Tian X."/>
        </authorList>
    </citation>
    <scope>NUCLEOTIDE SEQUENCE</scope>
    <source>
        <strain evidence="2">DSM 19957</strain>
    </source>
</reference>
<dbReference type="EMBL" id="CP116942">
    <property type="protein sequence ID" value="WCO67046.1"/>
    <property type="molecule type" value="Genomic_DNA"/>
</dbReference>
<organism evidence="2 3">
    <name type="scientific">Iamia majanohamensis</name>
    <dbReference type="NCBI Taxonomy" id="467976"/>
    <lineage>
        <taxon>Bacteria</taxon>
        <taxon>Bacillati</taxon>
        <taxon>Actinomycetota</taxon>
        <taxon>Acidimicrobiia</taxon>
        <taxon>Acidimicrobiales</taxon>
        <taxon>Iamiaceae</taxon>
        <taxon>Iamia</taxon>
    </lineage>
</organism>
<dbReference type="InterPro" id="IPR014922">
    <property type="entry name" value="YdhG-like"/>
</dbReference>
<gene>
    <name evidence="2" type="ORF">PO878_21380</name>
</gene>
<keyword evidence="3" id="KW-1185">Reference proteome</keyword>
<dbReference type="Gene3D" id="3.90.1150.200">
    <property type="match status" value="1"/>
</dbReference>
<dbReference type="SUPFAM" id="SSF159888">
    <property type="entry name" value="YdhG-like"/>
    <property type="match status" value="1"/>
</dbReference>
<dbReference type="Proteomes" id="UP001216390">
    <property type="component" value="Chromosome"/>
</dbReference>
<evidence type="ECO:0000313" key="2">
    <source>
        <dbReference type="EMBL" id="WCO67046.1"/>
    </source>
</evidence>
<feature type="domain" description="YdhG-like" evidence="1">
    <location>
        <begin position="28"/>
        <end position="121"/>
    </location>
</feature>
<dbReference type="Pfam" id="PF08818">
    <property type="entry name" value="DUF1801"/>
    <property type="match status" value="1"/>
</dbReference>
<sequence>MPDADTPAAPPVDEAARAYIEALAPEPRALFDRVHHLVGEEVPSASVTIAYDMPTYVVGDRRLHVAAWSHGLSLYGWRETDAATILARHPKLSSGRGTLRLTYAAADDVSDDELRRLVRGALDPAR</sequence>
<evidence type="ECO:0000313" key="3">
    <source>
        <dbReference type="Proteomes" id="UP001216390"/>
    </source>
</evidence>
<dbReference type="KEGG" id="ima:PO878_21380"/>
<dbReference type="AlphaFoldDB" id="A0AAE9YFV4"/>
<protein>
    <submittedName>
        <fullName evidence="2">DUF1801 domain-containing protein</fullName>
    </submittedName>
</protein>
<dbReference type="RefSeq" id="WP_272736568.1">
    <property type="nucleotide sequence ID" value="NZ_CP116942.1"/>
</dbReference>